<reference evidence="1 2" key="1">
    <citation type="submission" date="2021-09" db="EMBL/GenBank/DDBJ databases">
        <title>The complete genome sequence of a new microorganism.</title>
        <authorList>
            <person name="Zi Z."/>
        </authorList>
    </citation>
    <scope>NUCLEOTIDE SEQUENCE [LARGE SCALE GENOMIC DNA]</scope>
    <source>
        <strain evidence="1 2">WGZ8</strain>
    </source>
</reference>
<keyword evidence="2" id="KW-1185">Reference proteome</keyword>
<evidence type="ECO:0000313" key="1">
    <source>
        <dbReference type="EMBL" id="MBZ6077283.1"/>
    </source>
</evidence>
<dbReference type="InterPro" id="IPR014543">
    <property type="entry name" value="UCP028291"/>
</dbReference>
<organism evidence="1 2">
    <name type="scientific">Microvirga puerhi</name>
    <dbReference type="NCBI Taxonomy" id="2876078"/>
    <lineage>
        <taxon>Bacteria</taxon>
        <taxon>Pseudomonadati</taxon>
        <taxon>Pseudomonadota</taxon>
        <taxon>Alphaproteobacteria</taxon>
        <taxon>Hyphomicrobiales</taxon>
        <taxon>Methylobacteriaceae</taxon>
        <taxon>Microvirga</taxon>
    </lineage>
</organism>
<dbReference type="Pfam" id="PF09981">
    <property type="entry name" value="DUF2218"/>
    <property type="match status" value="1"/>
</dbReference>
<sequence length="97" mass="11238">MITSKSSVSTANASRYLQQLSKHWSHKFDVNYTATNSTIPFSEDRTAELVAEDDRLWITLTVPDEESRVRMQKVIEDHLNRFAFKETLAYDWTAQPA</sequence>
<accession>A0ABS7VP09</accession>
<dbReference type="Gene3D" id="3.30.310.50">
    <property type="entry name" value="Alpha-D-phosphohexomutase, C-terminal domain"/>
    <property type="match status" value="1"/>
</dbReference>
<dbReference type="PIRSF" id="PIRSF028291">
    <property type="entry name" value="UCP028291"/>
    <property type="match status" value="1"/>
</dbReference>
<proteinExistence type="predicted"/>
<name>A0ABS7VP09_9HYPH</name>
<comment type="caution">
    <text evidence="1">The sequence shown here is derived from an EMBL/GenBank/DDBJ whole genome shotgun (WGS) entry which is preliminary data.</text>
</comment>
<dbReference type="RefSeq" id="WP_224313608.1">
    <property type="nucleotide sequence ID" value="NZ_JAIRBM010000009.1"/>
</dbReference>
<protein>
    <submittedName>
        <fullName evidence="1">DUF2218 domain-containing protein</fullName>
    </submittedName>
</protein>
<dbReference type="Proteomes" id="UP000704176">
    <property type="component" value="Unassembled WGS sequence"/>
</dbReference>
<evidence type="ECO:0000313" key="2">
    <source>
        <dbReference type="Proteomes" id="UP000704176"/>
    </source>
</evidence>
<gene>
    <name evidence="1" type="ORF">K9B37_13455</name>
</gene>
<dbReference type="EMBL" id="JAIRBM010000009">
    <property type="protein sequence ID" value="MBZ6077283.1"/>
    <property type="molecule type" value="Genomic_DNA"/>
</dbReference>